<evidence type="ECO:0000313" key="1">
    <source>
        <dbReference type="EMBL" id="RIV86482.1"/>
    </source>
</evidence>
<dbReference type="GO" id="GO:0006313">
    <property type="term" value="P:DNA transposition"/>
    <property type="evidence" value="ECO:0007669"/>
    <property type="project" value="InterPro"/>
</dbReference>
<dbReference type="AlphaFoldDB" id="A0A418NSL4"/>
<proteinExistence type="predicted"/>
<dbReference type="NCBIfam" id="NF047595">
    <property type="entry name" value="IS66_ISRel24_TnpA"/>
    <property type="match status" value="1"/>
</dbReference>
<accession>A0A418NSL4</accession>
<dbReference type="InterPro" id="IPR002514">
    <property type="entry name" value="Transposase_8"/>
</dbReference>
<dbReference type="PANTHER" id="PTHR37936:SF3">
    <property type="entry name" value="TRANSPOSASE INSC FOR INSERTION ELEMENT IS2A-RELATED"/>
    <property type="match status" value="1"/>
</dbReference>
<dbReference type="Proteomes" id="UP000286576">
    <property type="component" value="Unassembled WGS sequence"/>
</dbReference>
<dbReference type="Pfam" id="PF01527">
    <property type="entry name" value="HTH_Tnp_1"/>
    <property type="match status" value="1"/>
</dbReference>
<dbReference type="GO" id="GO:0043565">
    <property type="term" value="F:sequence-specific DNA binding"/>
    <property type="evidence" value="ECO:0007669"/>
    <property type="project" value="InterPro"/>
</dbReference>
<dbReference type="RefSeq" id="WP_119586176.1">
    <property type="nucleotide sequence ID" value="NZ_CAWODQ010000022.1"/>
</dbReference>
<dbReference type="InterPro" id="IPR010921">
    <property type="entry name" value="Trp_repressor/repl_initiator"/>
</dbReference>
<comment type="caution">
    <text evidence="1">The sequence shown here is derived from an EMBL/GenBank/DDBJ whole genome shotgun (WGS) entry which is preliminary data.</text>
</comment>
<dbReference type="PANTHER" id="PTHR37936">
    <property type="entry name" value="TRANSPOSASE INSC FOR INSERTION ELEMENT IS2A-RELATED"/>
    <property type="match status" value="1"/>
</dbReference>
<dbReference type="SUPFAM" id="SSF48295">
    <property type="entry name" value="TrpR-like"/>
    <property type="match status" value="1"/>
</dbReference>
<organism evidence="1 2">
    <name type="scientific">Aurantiacibacter zhengii</name>
    <dbReference type="NCBI Taxonomy" id="2307003"/>
    <lineage>
        <taxon>Bacteria</taxon>
        <taxon>Pseudomonadati</taxon>
        <taxon>Pseudomonadota</taxon>
        <taxon>Alphaproteobacteria</taxon>
        <taxon>Sphingomonadales</taxon>
        <taxon>Erythrobacteraceae</taxon>
        <taxon>Aurantiacibacter</taxon>
    </lineage>
</organism>
<sequence>MNEVTVLTGVERRRRWSDDEKLDLIEATMEPGANVSEIAREADIAPAQLYRWRKELLDPAPALEPEEGFASVVIDDTPARPYSDALAAVIEIDIGGSHLRITADAPPSLVSVTLEGLRG</sequence>
<reference evidence="1 2" key="1">
    <citation type="submission" date="2018-08" db="EMBL/GenBank/DDBJ databases">
        <title>Erythrobacter zhengii sp.nov., a bacterium isolated from deep-sea sediment.</title>
        <authorList>
            <person name="Fang C."/>
            <person name="Wu Y.-H."/>
            <person name="Sun C."/>
            <person name="Wang H."/>
            <person name="Cheng H."/>
            <person name="Meng F.-X."/>
            <person name="Wang C.-S."/>
            <person name="Xu X.-W."/>
        </authorList>
    </citation>
    <scope>NUCLEOTIDE SEQUENCE [LARGE SCALE GENOMIC DNA]</scope>
    <source>
        <strain evidence="1 2">V18</strain>
    </source>
</reference>
<dbReference type="EMBL" id="QXFL01000003">
    <property type="protein sequence ID" value="RIV86482.1"/>
    <property type="molecule type" value="Genomic_DNA"/>
</dbReference>
<dbReference type="OrthoDB" id="8080802at2"/>
<name>A0A418NSL4_9SPHN</name>
<gene>
    <name evidence="1" type="ORF">D2V07_07040</name>
</gene>
<evidence type="ECO:0000313" key="2">
    <source>
        <dbReference type="Proteomes" id="UP000286576"/>
    </source>
</evidence>
<keyword evidence="2" id="KW-1185">Reference proteome</keyword>
<dbReference type="GO" id="GO:0004803">
    <property type="term" value="F:transposase activity"/>
    <property type="evidence" value="ECO:0007669"/>
    <property type="project" value="InterPro"/>
</dbReference>
<protein>
    <submittedName>
        <fullName evidence="1">Transposase</fullName>
    </submittedName>
</protein>